<evidence type="ECO:0008006" key="4">
    <source>
        <dbReference type="Google" id="ProtNLM"/>
    </source>
</evidence>
<protein>
    <recommendedName>
        <fullName evidence="4">DUF3040 family protein</fullName>
    </recommendedName>
</protein>
<evidence type="ECO:0000313" key="3">
    <source>
        <dbReference type="Proteomes" id="UP001500804"/>
    </source>
</evidence>
<dbReference type="Proteomes" id="UP001500804">
    <property type="component" value="Unassembled WGS sequence"/>
</dbReference>
<keyword evidence="1" id="KW-1133">Transmembrane helix</keyword>
<evidence type="ECO:0000313" key="2">
    <source>
        <dbReference type="EMBL" id="GAA5113503.1"/>
    </source>
</evidence>
<reference evidence="3" key="1">
    <citation type="journal article" date="2019" name="Int. J. Syst. Evol. Microbiol.">
        <title>The Global Catalogue of Microorganisms (GCM) 10K type strain sequencing project: providing services to taxonomists for standard genome sequencing and annotation.</title>
        <authorList>
            <consortium name="The Broad Institute Genomics Platform"/>
            <consortium name="The Broad Institute Genome Sequencing Center for Infectious Disease"/>
            <person name="Wu L."/>
            <person name="Ma J."/>
        </authorList>
    </citation>
    <scope>NUCLEOTIDE SEQUENCE [LARGE SCALE GENOMIC DNA]</scope>
    <source>
        <strain evidence="3">JCM 18302</strain>
    </source>
</reference>
<name>A0ABP9NEE4_9PSEU</name>
<feature type="transmembrane region" description="Helical" evidence="1">
    <location>
        <begin position="56"/>
        <end position="81"/>
    </location>
</feature>
<dbReference type="RefSeq" id="WP_345603486.1">
    <property type="nucleotide sequence ID" value="NZ_BAABJO010000003.1"/>
</dbReference>
<dbReference type="InterPro" id="IPR021401">
    <property type="entry name" value="DUF3040"/>
</dbReference>
<comment type="caution">
    <text evidence="2">The sequence shown here is derived from an EMBL/GenBank/DDBJ whole genome shotgun (WGS) entry which is preliminary data.</text>
</comment>
<dbReference type="EMBL" id="BAABJO010000003">
    <property type="protein sequence ID" value="GAA5113503.1"/>
    <property type="molecule type" value="Genomic_DNA"/>
</dbReference>
<sequence length="91" mass="9574">MPVGAGGEALRRIEAALVADDPRLAEAFRKWHEPPGRDPGDEGFTSVGRFTGLVPLLGLAAMVLGPIATVAALLVWAVLFLSIRRAKTDPG</sequence>
<accession>A0ABP9NEE4</accession>
<proteinExistence type="predicted"/>
<keyword evidence="1" id="KW-0472">Membrane</keyword>
<keyword evidence="1" id="KW-0812">Transmembrane</keyword>
<evidence type="ECO:0000256" key="1">
    <source>
        <dbReference type="SAM" id="Phobius"/>
    </source>
</evidence>
<organism evidence="2 3">
    <name type="scientific">Pseudonocardia adelaidensis</name>
    <dbReference type="NCBI Taxonomy" id="648754"/>
    <lineage>
        <taxon>Bacteria</taxon>
        <taxon>Bacillati</taxon>
        <taxon>Actinomycetota</taxon>
        <taxon>Actinomycetes</taxon>
        <taxon>Pseudonocardiales</taxon>
        <taxon>Pseudonocardiaceae</taxon>
        <taxon>Pseudonocardia</taxon>
    </lineage>
</organism>
<dbReference type="Pfam" id="PF11239">
    <property type="entry name" value="DUF3040"/>
    <property type="match status" value="1"/>
</dbReference>
<keyword evidence="3" id="KW-1185">Reference proteome</keyword>
<gene>
    <name evidence="2" type="ORF">GCM10023320_09190</name>
</gene>